<keyword evidence="3" id="KW-1185">Reference proteome</keyword>
<proteinExistence type="predicted"/>
<dbReference type="InterPro" id="IPR001279">
    <property type="entry name" value="Metallo-B-lactamas"/>
</dbReference>
<dbReference type="PANTHER" id="PTHR42951:SF17">
    <property type="entry name" value="METALLO-BETA-LACTAMASE DOMAIN-CONTAINING PROTEIN"/>
    <property type="match status" value="1"/>
</dbReference>
<gene>
    <name evidence="2" type="primary">yflN_2</name>
    <name evidence="2" type="ORF">FILTAD_01374</name>
</gene>
<name>A0A3P5X4G3_9BACL</name>
<dbReference type="Proteomes" id="UP000270468">
    <property type="component" value="Unassembled WGS sequence"/>
</dbReference>
<organism evidence="2 3">
    <name type="scientific">Filibacter tadaridae</name>
    <dbReference type="NCBI Taxonomy" id="2483811"/>
    <lineage>
        <taxon>Bacteria</taxon>
        <taxon>Bacillati</taxon>
        <taxon>Bacillota</taxon>
        <taxon>Bacilli</taxon>
        <taxon>Bacillales</taxon>
        <taxon>Caryophanaceae</taxon>
        <taxon>Filibacter</taxon>
    </lineage>
</organism>
<dbReference type="EC" id="3.-.-.-" evidence="2"/>
<keyword evidence="2" id="KW-0378">Hydrolase</keyword>
<dbReference type="EMBL" id="UXAV01000036">
    <property type="protein sequence ID" value="VDC25941.1"/>
    <property type="molecule type" value="Genomic_DNA"/>
</dbReference>
<dbReference type="Pfam" id="PF00753">
    <property type="entry name" value="Lactamase_B"/>
    <property type="match status" value="1"/>
</dbReference>
<dbReference type="SMART" id="SM00849">
    <property type="entry name" value="Lactamase_B"/>
    <property type="match status" value="1"/>
</dbReference>
<dbReference type="AlphaFoldDB" id="A0A3P5X4G3"/>
<evidence type="ECO:0000313" key="2">
    <source>
        <dbReference type="EMBL" id="VDC25941.1"/>
    </source>
</evidence>
<reference evidence="2 3" key="1">
    <citation type="submission" date="2018-11" db="EMBL/GenBank/DDBJ databases">
        <authorList>
            <person name="Criscuolo A."/>
        </authorList>
    </citation>
    <scope>NUCLEOTIDE SEQUENCE [LARGE SCALE GENOMIC DNA]</scope>
    <source>
        <strain evidence="2">ATB-66</strain>
    </source>
</reference>
<evidence type="ECO:0000259" key="1">
    <source>
        <dbReference type="SMART" id="SM00849"/>
    </source>
</evidence>
<feature type="domain" description="Metallo-beta-lactamase" evidence="1">
    <location>
        <begin position="70"/>
        <end position="280"/>
    </location>
</feature>
<dbReference type="GO" id="GO:0016787">
    <property type="term" value="F:hydrolase activity"/>
    <property type="evidence" value="ECO:0007669"/>
    <property type="project" value="UniProtKB-KW"/>
</dbReference>
<sequence>MKTKQTNSLLRMDNTIYVSSTRKFFAEGRGVLLENELYYGEDYKRIPATSIESGTGTEVLPDLYCYTVQIVNIVLVGHPASKEFVLVDAGMPYSAEKIISAIEERFGPDSRPKAIILTHGHFDHVGAIIELVKRWNVPVYAHELELPYLTGKTCYTDPDPTVEGGMVSKMSPMFPVDPINLGNHVKPLPSDGSVPHMTNFRWIHTPGHSPGHVSFFRDKDKALIAGDAFVTVKQEYLYKVFTQEQEISGPPRYLTPDWAASQESVKKLEALKPSFAITGHGMPMEGKLLTDSLRKLVDEFETIAVPEYGKFVDGNEN</sequence>
<dbReference type="CDD" id="cd07721">
    <property type="entry name" value="yflN-like_MBL-fold"/>
    <property type="match status" value="1"/>
</dbReference>
<dbReference type="InterPro" id="IPR050855">
    <property type="entry name" value="NDM-1-like"/>
</dbReference>
<dbReference type="SUPFAM" id="SSF56281">
    <property type="entry name" value="Metallo-hydrolase/oxidoreductase"/>
    <property type="match status" value="1"/>
</dbReference>
<evidence type="ECO:0000313" key="3">
    <source>
        <dbReference type="Proteomes" id="UP000270468"/>
    </source>
</evidence>
<dbReference type="PANTHER" id="PTHR42951">
    <property type="entry name" value="METALLO-BETA-LACTAMASE DOMAIN-CONTAINING"/>
    <property type="match status" value="1"/>
</dbReference>
<dbReference type="Gene3D" id="3.60.15.10">
    <property type="entry name" value="Ribonuclease Z/Hydroxyacylglutathione hydrolase-like"/>
    <property type="match status" value="1"/>
</dbReference>
<accession>A0A3P5X4G3</accession>
<dbReference type="InterPro" id="IPR036866">
    <property type="entry name" value="RibonucZ/Hydroxyglut_hydro"/>
</dbReference>
<protein>
    <submittedName>
        <fullName evidence="2">Putative metallo-hydrolase YflN</fullName>
        <ecNumber evidence="2">3.-.-.-</ecNumber>
    </submittedName>
</protein>